<comment type="caution">
    <text evidence="1">The sequence shown here is derived from an EMBL/GenBank/DDBJ whole genome shotgun (WGS) entry which is preliminary data.</text>
</comment>
<evidence type="ECO:0000313" key="1">
    <source>
        <dbReference type="EMBL" id="CAI6341164.1"/>
    </source>
</evidence>
<name>A0A9W4XR35_9PLEO</name>
<keyword evidence="2" id="KW-1185">Reference proteome</keyword>
<evidence type="ECO:0000313" key="2">
    <source>
        <dbReference type="Proteomes" id="UP001152607"/>
    </source>
</evidence>
<sequence length="153" mass="17451">MLYVCACSIKALFCAPRSNDAVDWCGKGKPTKSHALLDVFSTPSFLLTAARYAFPWDILGREAEMEHTFMRLVQEGAIRRIFDSCLERRRRVKRYFDQSKLSTLATQCRLGEPQNHHSNWENGIDIVFVDDSTPRKKNVHMATQGDIPPEDCG</sequence>
<proteinExistence type="predicted"/>
<protein>
    <submittedName>
        <fullName evidence="1">Uncharacterized protein</fullName>
    </submittedName>
</protein>
<gene>
    <name evidence="1" type="ORF">PDIGIT_LOCUS14357</name>
</gene>
<dbReference type="Proteomes" id="UP001152607">
    <property type="component" value="Unassembled WGS sequence"/>
</dbReference>
<organism evidence="1 2">
    <name type="scientific">Periconia digitata</name>
    <dbReference type="NCBI Taxonomy" id="1303443"/>
    <lineage>
        <taxon>Eukaryota</taxon>
        <taxon>Fungi</taxon>
        <taxon>Dikarya</taxon>
        <taxon>Ascomycota</taxon>
        <taxon>Pezizomycotina</taxon>
        <taxon>Dothideomycetes</taxon>
        <taxon>Pleosporomycetidae</taxon>
        <taxon>Pleosporales</taxon>
        <taxon>Massarineae</taxon>
        <taxon>Periconiaceae</taxon>
        <taxon>Periconia</taxon>
    </lineage>
</organism>
<dbReference type="EMBL" id="CAOQHR010000011">
    <property type="protein sequence ID" value="CAI6341164.1"/>
    <property type="molecule type" value="Genomic_DNA"/>
</dbReference>
<accession>A0A9W4XR35</accession>
<dbReference type="AlphaFoldDB" id="A0A9W4XR35"/>
<reference evidence="1" key="1">
    <citation type="submission" date="2023-01" db="EMBL/GenBank/DDBJ databases">
        <authorList>
            <person name="Van Ghelder C."/>
            <person name="Rancurel C."/>
        </authorList>
    </citation>
    <scope>NUCLEOTIDE SEQUENCE</scope>
    <source>
        <strain evidence="1">CNCM I-4278</strain>
    </source>
</reference>